<evidence type="ECO:0000313" key="1">
    <source>
        <dbReference type="EnsemblMetazoa" id="Aqu2.1.35813_001"/>
    </source>
</evidence>
<dbReference type="EnsemblMetazoa" id="Aqu2.1.35813_001">
    <property type="protein sequence ID" value="Aqu2.1.35813_001"/>
    <property type="gene ID" value="Aqu2.1.35813"/>
</dbReference>
<proteinExistence type="predicted"/>
<protein>
    <submittedName>
        <fullName evidence="1">Uncharacterized protein</fullName>
    </submittedName>
</protein>
<dbReference type="OrthoDB" id="775972at2759"/>
<name>A0A1X7V750_AMPQE</name>
<organism evidence="1">
    <name type="scientific">Amphimedon queenslandica</name>
    <name type="common">Sponge</name>
    <dbReference type="NCBI Taxonomy" id="400682"/>
    <lineage>
        <taxon>Eukaryota</taxon>
        <taxon>Metazoa</taxon>
        <taxon>Porifera</taxon>
        <taxon>Demospongiae</taxon>
        <taxon>Heteroscleromorpha</taxon>
        <taxon>Haplosclerida</taxon>
        <taxon>Niphatidae</taxon>
        <taxon>Amphimedon</taxon>
    </lineage>
</organism>
<dbReference type="AlphaFoldDB" id="A0A1X7V750"/>
<reference evidence="1" key="1">
    <citation type="submission" date="2017-05" db="UniProtKB">
        <authorList>
            <consortium name="EnsemblMetazoa"/>
        </authorList>
    </citation>
    <scope>IDENTIFICATION</scope>
</reference>
<accession>A0A1X7V750</accession>
<dbReference type="InParanoid" id="A0A1X7V750"/>
<sequence length="85" mass="9551">MANRPVIFPDDFSGSESSWEPWIVHFKNCAVVNNLDAEKKLAFFKVRLVGRVQAVFKMLPAAKTDTDDNALVALKAHFEPPAKYT</sequence>